<accession>A0A9D1YRU6</accession>
<evidence type="ECO:0000313" key="1">
    <source>
        <dbReference type="EMBL" id="HIY61101.1"/>
    </source>
</evidence>
<evidence type="ECO:0000313" key="2">
    <source>
        <dbReference type="Proteomes" id="UP000824007"/>
    </source>
</evidence>
<dbReference type="Proteomes" id="UP000824007">
    <property type="component" value="Unassembled WGS sequence"/>
</dbReference>
<reference evidence="1" key="2">
    <citation type="submission" date="2021-04" db="EMBL/GenBank/DDBJ databases">
        <authorList>
            <person name="Gilroy R."/>
        </authorList>
    </citation>
    <scope>NUCLEOTIDE SEQUENCE</scope>
    <source>
        <strain evidence="1">ChiSxjej3B15-24422</strain>
    </source>
</reference>
<comment type="caution">
    <text evidence="1">The sequence shown here is derived from an EMBL/GenBank/DDBJ whole genome shotgun (WGS) entry which is preliminary data.</text>
</comment>
<proteinExistence type="predicted"/>
<dbReference type="EMBL" id="DXDD01000131">
    <property type="protein sequence ID" value="HIY61101.1"/>
    <property type="molecule type" value="Genomic_DNA"/>
</dbReference>
<organism evidence="1 2">
    <name type="scientific">Candidatus Eisenbergiella pullistercoris</name>
    <dbReference type="NCBI Taxonomy" id="2838555"/>
    <lineage>
        <taxon>Bacteria</taxon>
        <taxon>Bacillati</taxon>
        <taxon>Bacillota</taxon>
        <taxon>Clostridia</taxon>
        <taxon>Lachnospirales</taxon>
        <taxon>Lachnospiraceae</taxon>
        <taxon>Eisenbergiella</taxon>
    </lineage>
</organism>
<name>A0A9D1YRU6_9FIRM</name>
<reference evidence="1" key="1">
    <citation type="journal article" date="2021" name="PeerJ">
        <title>Extensive microbial diversity within the chicken gut microbiome revealed by metagenomics and culture.</title>
        <authorList>
            <person name="Gilroy R."/>
            <person name="Ravi A."/>
            <person name="Getino M."/>
            <person name="Pursley I."/>
            <person name="Horton D.L."/>
            <person name="Alikhan N.F."/>
            <person name="Baker D."/>
            <person name="Gharbi K."/>
            <person name="Hall N."/>
            <person name="Watson M."/>
            <person name="Adriaenssens E.M."/>
            <person name="Foster-Nyarko E."/>
            <person name="Jarju S."/>
            <person name="Secka A."/>
            <person name="Antonio M."/>
            <person name="Oren A."/>
            <person name="Chaudhuri R.R."/>
            <person name="La Ragione R."/>
            <person name="Hildebrand F."/>
            <person name="Pallen M.J."/>
        </authorList>
    </citation>
    <scope>NUCLEOTIDE SEQUENCE</scope>
    <source>
        <strain evidence="1">ChiSxjej3B15-24422</strain>
    </source>
</reference>
<sequence length="69" mass="8016">MTFRERYLAGEIPFEAIDDYVDEWNGSDDPRTLREFLGLTAEEEDVWIDDSDEALMALLDREKANGTEE</sequence>
<protein>
    <submittedName>
        <fullName evidence="1">Uncharacterized protein</fullName>
    </submittedName>
</protein>
<dbReference type="AlphaFoldDB" id="A0A9D1YRU6"/>
<gene>
    <name evidence="1" type="ORF">H9831_10565</name>
</gene>